<dbReference type="OrthoDB" id="5173603at2"/>
<comment type="similarity">
    <text evidence="1">Belongs to the short-chain dehydrogenases/reductases (SDR) family.</text>
</comment>
<dbReference type="EMBL" id="BLKS01000001">
    <property type="protein sequence ID" value="GFG53038.1"/>
    <property type="molecule type" value="Genomic_DNA"/>
</dbReference>
<accession>A0A2A7ND94</accession>
<reference evidence="4" key="3">
    <citation type="submission" date="2020-02" db="EMBL/GenBank/DDBJ databases">
        <authorList>
            <person name="Matsumoto Y."/>
            <person name="Motooka D."/>
            <person name="Nakamura S."/>
        </authorList>
    </citation>
    <scope>NUCLEOTIDE SEQUENCE</scope>
    <source>
        <strain evidence="4">JCM 6377</strain>
    </source>
</reference>
<reference evidence="4 7" key="2">
    <citation type="journal article" date="2019" name="Emerg. Microbes Infect.">
        <title>Comprehensive subspecies identification of 175 nontuberculous mycobacteria species based on 7547 genomic profiles.</title>
        <authorList>
            <person name="Matsumoto Y."/>
            <person name="Kinjo T."/>
            <person name="Motooka D."/>
            <person name="Nabeya D."/>
            <person name="Jung N."/>
            <person name="Uechi K."/>
            <person name="Horii T."/>
            <person name="Iida T."/>
            <person name="Fujita J."/>
            <person name="Nakamura S."/>
        </authorList>
    </citation>
    <scope>NUCLEOTIDE SEQUENCE [LARGE SCALE GENOMIC DNA]</scope>
    <source>
        <strain evidence="4 7">JCM 6377</strain>
    </source>
</reference>
<evidence type="ECO:0000313" key="4">
    <source>
        <dbReference type="EMBL" id="GFG53038.1"/>
    </source>
</evidence>
<dbReference type="Proteomes" id="UP000220914">
    <property type="component" value="Unassembled WGS sequence"/>
</dbReference>
<evidence type="ECO:0000256" key="2">
    <source>
        <dbReference type="ARBA" id="ARBA00023002"/>
    </source>
</evidence>
<keyword evidence="6" id="KW-1185">Reference proteome</keyword>
<organism evidence="5 6">
    <name type="scientific">Mycolicibacterium agri</name>
    <name type="common">Mycobacterium agri</name>
    <dbReference type="NCBI Taxonomy" id="36811"/>
    <lineage>
        <taxon>Bacteria</taxon>
        <taxon>Bacillati</taxon>
        <taxon>Actinomycetota</taxon>
        <taxon>Actinomycetes</taxon>
        <taxon>Mycobacteriales</taxon>
        <taxon>Mycobacteriaceae</taxon>
        <taxon>Mycolicibacterium</taxon>
    </lineage>
</organism>
<dbReference type="EMBL" id="PDCP01000006">
    <property type="protein sequence ID" value="PEG41448.1"/>
    <property type="molecule type" value="Genomic_DNA"/>
</dbReference>
<dbReference type="InterPro" id="IPR023985">
    <property type="entry name" value="SDR_subfam_1"/>
</dbReference>
<dbReference type="InterPro" id="IPR002347">
    <property type="entry name" value="SDR_fam"/>
</dbReference>
<dbReference type="PRINTS" id="PR00081">
    <property type="entry name" value="GDHRDH"/>
</dbReference>
<keyword evidence="3" id="KW-0520">NAD</keyword>
<protein>
    <submittedName>
        <fullName evidence="4">3-ketoacyl-ACP reductase</fullName>
    </submittedName>
    <submittedName>
        <fullName evidence="5">SDR family mycofactocin-dependent oxidoreductase</fullName>
    </submittedName>
</protein>
<dbReference type="FunFam" id="3.40.50.720:FF:000084">
    <property type="entry name" value="Short-chain dehydrogenase reductase"/>
    <property type="match status" value="1"/>
</dbReference>
<evidence type="ECO:0000313" key="6">
    <source>
        <dbReference type="Proteomes" id="UP000220914"/>
    </source>
</evidence>
<dbReference type="Pfam" id="PF13561">
    <property type="entry name" value="adh_short_C2"/>
    <property type="match status" value="1"/>
</dbReference>
<dbReference type="AlphaFoldDB" id="A0A2A7ND94"/>
<comment type="caution">
    <text evidence="5">The sequence shown here is derived from an EMBL/GenBank/DDBJ whole genome shotgun (WGS) entry which is preliminary data.</text>
</comment>
<keyword evidence="2" id="KW-0560">Oxidoreductase</keyword>
<gene>
    <name evidence="5" type="ORF">CQY20_05175</name>
    <name evidence="4" type="ORF">MAGR_44790</name>
</gene>
<dbReference type="CDD" id="cd05233">
    <property type="entry name" value="SDR_c"/>
    <property type="match status" value="1"/>
</dbReference>
<dbReference type="InterPro" id="IPR036291">
    <property type="entry name" value="NAD(P)-bd_dom_sf"/>
</dbReference>
<dbReference type="PANTHER" id="PTHR43008:SF4">
    <property type="entry name" value="CHAIN DEHYDROGENASE, PUTATIVE (AFU_ORTHOLOGUE AFUA_4G08710)-RELATED"/>
    <property type="match status" value="1"/>
</dbReference>
<dbReference type="GO" id="GO:0050664">
    <property type="term" value="F:oxidoreductase activity, acting on NAD(P)H, oxygen as acceptor"/>
    <property type="evidence" value="ECO:0007669"/>
    <property type="project" value="TreeGrafter"/>
</dbReference>
<dbReference type="NCBIfam" id="TIGR03971">
    <property type="entry name" value="SDR_subfam_1"/>
    <property type="match status" value="1"/>
</dbReference>
<dbReference type="RefSeq" id="WP_097938691.1">
    <property type="nucleotide sequence ID" value="NZ_BLKS01000001.1"/>
</dbReference>
<evidence type="ECO:0000313" key="5">
    <source>
        <dbReference type="EMBL" id="PEG41448.1"/>
    </source>
</evidence>
<evidence type="ECO:0000256" key="3">
    <source>
        <dbReference type="ARBA" id="ARBA00023027"/>
    </source>
</evidence>
<reference evidence="5 6" key="1">
    <citation type="submission" date="2017-10" db="EMBL/GenBank/DDBJ databases">
        <title>The new phylogeny of genus Mycobacterium.</title>
        <authorList>
            <person name="Tortoli E."/>
            <person name="Trovato A."/>
            <person name="Cirillo D.M."/>
        </authorList>
    </citation>
    <scope>NUCLEOTIDE SEQUENCE [LARGE SCALE GENOMIC DNA]</scope>
    <source>
        <strain evidence="5 6">CCUG37673</strain>
    </source>
</reference>
<evidence type="ECO:0000256" key="1">
    <source>
        <dbReference type="ARBA" id="ARBA00006484"/>
    </source>
</evidence>
<sequence length="293" mass="31657">MAGRLEGKVAFITGGARGQGRAHALAMAKEGADIIVIDICRNIESNPYPLSTPDDLAEVEREVKALGRRVFARIADVRERHELRDALEAGVADMGKLDIVVANAGILPMAFGKEFDPMHFVDATDVDLLGVMNTVAVSLPHLPDGASVIITGSTAGMIKGTSDNPMMGPGGAGYGWSKRVLIDYVDHLCLQVAPKMIRVNAMHPTNVNTHLLHNDGIYSVFRPDMTAEGKKPTREDAEPAFAYFNAMPIPYVEPEDIANLAVFLASEESRYITGQHIRVDAGSMLKWPNGPGR</sequence>
<evidence type="ECO:0000313" key="7">
    <source>
        <dbReference type="Proteomes" id="UP000465302"/>
    </source>
</evidence>
<name>A0A2A7ND94_MYCAG</name>
<dbReference type="Proteomes" id="UP000465302">
    <property type="component" value="Unassembled WGS sequence"/>
</dbReference>
<dbReference type="Gene3D" id="3.40.50.720">
    <property type="entry name" value="NAD(P)-binding Rossmann-like Domain"/>
    <property type="match status" value="1"/>
</dbReference>
<dbReference type="SUPFAM" id="SSF51735">
    <property type="entry name" value="NAD(P)-binding Rossmann-fold domains"/>
    <property type="match status" value="1"/>
</dbReference>
<proteinExistence type="inferred from homology"/>
<dbReference type="PANTHER" id="PTHR43008">
    <property type="entry name" value="BENZIL REDUCTASE"/>
    <property type="match status" value="1"/>
</dbReference>